<sequence length="38" mass="4667">MSIKINFYNCFKSTFRTLMKFTCNRCDKVWMLSNHMII</sequence>
<dbReference type="EMBL" id="CAACVG010010059">
    <property type="protein sequence ID" value="VEN54883.1"/>
    <property type="molecule type" value="Genomic_DNA"/>
</dbReference>
<reference evidence="1 2" key="1">
    <citation type="submission" date="2019-01" db="EMBL/GenBank/DDBJ databases">
        <authorList>
            <person name="Sayadi A."/>
        </authorList>
    </citation>
    <scope>NUCLEOTIDE SEQUENCE [LARGE SCALE GENOMIC DNA]</scope>
</reference>
<proteinExistence type="predicted"/>
<dbReference type="AlphaFoldDB" id="A0A653D4K0"/>
<evidence type="ECO:0000313" key="2">
    <source>
        <dbReference type="Proteomes" id="UP000410492"/>
    </source>
</evidence>
<accession>A0A653D4K0</accession>
<organism evidence="1 2">
    <name type="scientific">Callosobruchus maculatus</name>
    <name type="common">Southern cowpea weevil</name>
    <name type="synonym">Pulse bruchid</name>
    <dbReference type="NCBI Taxonomy" id="64391"/>
    <lineage>
        <taxon>Eukaryota</taxon>
        <taxon>Metazoa</taxon>
        <taxon>Ecdysozoa</taxon>
        <taxon>Arthropoda</taxon>
        <taxon>Hexapoda</taxon>
        <taxon>Insecta</taxon>
        <taxon>Pterygota</taxon>
        <taxon>Neoptera</taxon>
        <taxon>Endopterygota</taxon>
        <taxon>Coleoptera</taxon>
        <taxon>Polyphaga</taxon>
        <taxon>Cucujiformia</taxon>
        <taxon>Chrysomeloidea</taxon>
        <taxon>Chrysomelidae</taxon>
        <taxon>Bruchinae</taxon>
        <taxon>Bruchini</taxon>
        <taxon>Callosobruchus</taxon>
    </lineage>
</organism>
<dbReference type="Proteomes" id="UP000410492">
    <property type="component" value="Unassembled WGS sequence"/>
</dbReference>
<name>A0A653D4K0_CALMS</name>
<protein>
    <submittedName>
        <fullName evidence="1">Uncharacterized protein</fullName>
    </submittedName>
</protein>
<keyword evidence="2" id="KW-1185">Reference proteome</keyword>
<gene>
    <name evidence="1" type="ORF">CALMAC_LOCUS14234</name>
</gene>
<evidence type="ECO:0000313" key="1">
    <source>
        <dbReference type="EMBL" id="VEN54883.1"/>
    </source>
</evidence>
<dbReference type="OrthoDB" id="6786335at2759"/>